<dbReference type="SUPFAM" id="SSF46689">
    <property type="entry name" value="Homeodomain-like"/>
    <property type="match status" value="1"/>
</dbReference>
<gene>
    <name evidence="9" type="ORF">JM946_19580</name>
</gene>
<dbReference type="PROSITE" id="PS00675">
    <property type="entry name" value="SIGMA54_INTERACT_1"/>
    <property type="match status" value="1"/>
</dbReference>
<evidence type="ECO:0000259" key="8">
    <source>
        <dbReference type="PROSITE" id="PS50110"/>
    </source>
</evidence>
<evidence type="ECO:0000256" key="4">
    <source>
        <dbReference type="ARBA" id="ARBA00023015"/>
    </source>
</evidence>
<dbReference type="Proteomes" id="UP000661077">
    <property type="component" value="Unassembled WGS sequence"/>
</dbReference>
<sequence>MAELAAQPTVLVLDDEKNIRHAIQIALEQEGMHVIAAHDVASAARVLDERVVDLMVLDIRLGEIDGLAFFRKLQSEGSAVPTIFISGHATLAEAAQAMKVGGFDFLEKPFSAEKISVVARRCLEHASLQQRLRAMQEREGMGEIVGDSPLIQRLIADALKVADTQASVLITGESGTGKELVANMIHANSSRRDAPMVKVNCSAIPENLIESELFGHERGAFTGAHAPRRGMFETAHRGVLFLDEVADLPLGAQAKILRALQHGEIQKLGAERTLRVDVRVISATHKDLKRCVADGTFREDLYYRLNVVPLRVPSLRERRRDIPLLVNFIVSRLCAKHNLRAKEVDAEAMHELEQYSWPGNVRELQNLLERVLIMSGDRITVLDLPEEVLAVDDPADAKPMGQSSLKDCRDQAERDLILATLKQHAGNISRTALDLHVRRPYLHRRMSALGISKKDYFGG</sequence>
<dbReference type="Gene3D" id="1.10.8.60">
    <property type="match status" value="1"/>
</dbReference>
<protein>
    <submittedName>
        <fullName evidence="9">Sigma-54-dependent Fis family transcriptional regulator</fullName>
    </submittedName>
</protein>
<dbReference type="Pfam" id="PF00072">
    <property type="entry name" value="Response_reg"/>
    <property type="match status" value="1"/>
</dbReference>
<keyword evidence="2" id="KW-0547">Nucleotide-binding</keyword>
<dbReference type="InterPro" id="IPR058031">
    <property type="entry name" value="AAA_lid_NorR"/>
</dbReference>
<evidence type="ECO:0000256" key="3">
    <source>
        <dbReference type="ARBA" id="ARBA00022840"/>
    </source>
</evidence>
<dbReference type="Gene3D" id="3.40.50.2300">
    <property type="match status" value="1"/>
</dbReference>
<evidence type="ECO:0000256" key="2">
    <source>
        <dbReference type="ARBA" id="ARBA00022741"/>
    </source>
</evidence>
<evidence type="ECO:0000313" key="9">
    <source>
        <dbReference type="EMBL" id="MBM0106943.1"/>
    </source>
</evidence>
<dbReference type="Gene3D" id="3.40.50.300">
    <property type="entry name" value="P-loop containing nucleotide triphosphate hydrolases"/>
    <property type="match status" value="1"/>
</dbReference>
<dbReference type="InterPro" id="IPR001789">
    <property type="entry name" value="Sig_transdc_resp-reg_receiver"/>
</dbReference>
<dbReference type="InterPro" id="IPR002078">
    <property type="entry name" value="Sigma_54_int"/>
</dbReference>
<dbReference type="PROSITE" id="PS50045">
    <property type="entry name" value="SIGMA54_INTERACT_4"/>
    <property type="match status" value="1"/>
</dbReference>
<keyword evidence="10" id="KW-1185">Reference proteome</keyword>
<dbReference type="CDD" id="cd00009">
    <property type="entry name" value="AAA"/>
    <property type="match status" value="1"/>
</dbReference>
<dbReference type="InterPro" id="IPR002197">
    <property type="entry name" value="HTH_Fis"/>
</dbReference>
<dbReference type="InterPro" id="IPR027417">
    <property type="entry name" value="P-loop_NTPase"/>
</dbReference>
<dbReference type="PROSITE" id="PS00688">
    <property type="entry name" value="SIGMA54_INTERACT_3"/>
    <property type="match status" value="1"/>
</dbReference>
<dbReference type="SUPFAM" id="SSF52172">
    <property type="entry name" value="CheY-like"/>
    <property type="match status" value="1"/>
</dbReference>
<dbReference type="SMART" id="SM00448">
    <property type="entry name" value="REC"/>
    <property type="match status" value="1"/>
</dbReference>
<keyword evidence="4" id="KW-0805">Transcription regulation</keyword>
<feature type="modified residue" description="4-aspartylphosphate" evidence="6">
    <location>
        <position position="58"/>
    </location>
</feature>
<dbReference type="InterPro" id="IPR009057">
    <property type="entry name" value="Homeodomain-like_sf"/>
</dbReference>
<dbReference type="InterPro" id="IPR025662">
    <property type="entry name" value="Sigma_54_int_dom_ATP-bd_1"/>
</dbReference>
<dbReference type="InterPro" id="IPR011006">
    <property type="entry name" value="CheY-like_superfamily"/>
</dbReference>
<accession>A0ABS1X128</accession>
<keyword evidence="3" id="KW-0067">ATP-binding</keyword>
<dbReference type="PANTHER" id="PTHR32071">
    <property type="entry name" value="TRANSCRIPTIONAL REGULATORY PROTEIN"/>
    <property type="match status" value="1"/>
</dbReference>
<feature type="domain" description="Response regulatory" evidence="8">
    <location>
        <begin position="9"/>
        <end position="123"/>
    </location>
</feature>
<name>A0ABS1X128_9GAMM</name>
<dbReference type="Pfam" id="PF25601">
    <property type="entry name" value="AAA_lid_14"/>
    <property type="match status" value="1"/>
</dbReference>
<keyword evidence="1 6" id="KW-0597">Phosphoprotein</keyword>
<comment type="caution">
    <text evidence="9">The sequence shown here is derived from an EMBL/GenBank/DDBJ whole genome shotgun (WGS) entry which is preliminary data.</text>
</comment>
<keyword evidence="5" id="KW-0804">Transcription</keyword>
<proteinExistence type="predicted"/>
<dbReference type="PROSITE" id="PS50110">
    <property type="entry name" value="RESPONSE_REGULATORY"/>
    <property type="match status" value="1"/>
</dbReference>
<evidence type="ECO:0000313" key="10">
    <source>
        <dbReference type="Proteomes" id="UP000661077"/>
    </source>
</evidence>
<dbReference type="Pfam" id="PF02954">
    <property type="entry name" value="HTH_8"/>
    <property type="match status" value="1"/>
</dbReference>
<dbReference type="Gene3D" id="1.10.10.60">
    <property type="entry name" value="Homeodomain-like"/>
    <property type="match status" value="1"/>
</dbReference>
<evidence type="ECO:0000256" key="5">
    <source>
        <dbReference type="ARBA" id="ARBA00023163"/>
    </source>
</evidence>
<dbReference type="InterPro" id="IPR003593">
    <property type="entry name" value="AAA+_ATPase"/>
</dbReference>
<organism evidence="9 10">
    <name type="scientific">Steroidobacter gossypii</name>
    <dbReference type="NCBI Taxonomy" id="2805490"/>
    <lineage>
        <taxon>Bacteria</taxon>
        <taxon>Pseudomonadati</taxon>
        <taxon>Pseudomonadota</taxon>
        <taxon>Gammaproteobacteria</taxon>
        <taxon>Steroidobacterales</taxon>
        <taxon>Steroidobacteraceae</taxon>
        <taxon>Steroidobacter</taxon>
    </lineage>
</organism>
<dbReference type="EMBL" id="JAEVLS010000004">
    <property type="protein sequence ID" value="MBM0106943.1"/>
    <property type="molecule type" value="Genomic_DNA"/>
</dbReference>
<dbReference type="InterPro" id="IPR025944">
    <property type="entry name" value="Sigma_54_int_dom_CS"/>
</dbReference>
<feature type="domain" description="Sigma-54 factor interaction" evidence="7">
    <location>
        <begin position="144"/>
        <end position="373"/>
    </location>
</feature>
<dbReference type="PANTHER" id="PTHR32071:SF17">
    <property type="entry name" value="TRANSCRIPTIONAL REGULATOR (NTRC FAMILY)"/>
    <property type="match status" value="1"/>
</dbReference>
<dbReference type="SMART" id="SM00382">
    <property type="entry name" value="AAA"/>
    <property type="match status" value="1"/>
</dbReference>
<dbReference type="SUPFAM" id="SSF52540">
    <property type="entry name" value="P-loop containing nucleoside triphosphate hydrolases"/>
    <property type="match status" value="1"/>
</dbReference>
<evidence type="ECO:0000256" key="6">
    <source>
        <dbReference type="PROSITE-ProRule" id="PRU00169"/>
    </source>
</evidence>
<dbReference type="Pfam" id="PF00158">
    <property type="entry name" value="Sigma54_activat"/>
    <property type="match status" value="1"/>
</dbReference>
<evidence type="ECO:0000259" key="7">
    <source>
        <dbReference type="PROSITE" id="PS50045"/>
    </source>
</evidence>
<dbReference type="RefSeq" id="WP_203169055.1">
    <property type="nucleotide sequence ID" value="NZ_JAEVLS010000004.1"/>
</dbReference>
<evidence type="ECO:0000256" key="1">
    <source>
        <dbReference type="ARBA" id="ARBA00022553"/>
    </source>
</evidence>
<reference evidence="9 10" key="1">
    <citation type="journal article" date="2021" name="Int. J. Syst. Evol. Microbiol.">
        <title>Steroidobacter gossypii sp. nov., isolated from soil of cotton cropping field.</title>
        <authorList>
            <person name="Huang R."/>
            <person name="Yang S."/>
            <person name="Zhen C."/>
            <person name="Liu W."/>
        </authorList>
    </citation>
    <scope>NUCLEOTIDE SEQUENCE [LARGE SCALE GENOMIC DNA]</scope>
    <source>
        <strain evidence="9 10">S1-65</strain>
    </source>
</reference>